<keyword evidence="2" id="KW-0949">S-adenosyl-L-methionine</keyword>
<dbReference type="RefSeq" id="WP_118547779.1">
    <property type="nucleotide sequence ID" value="NZ_CP060633.1"/>
</dbReference>
<dbReference type="InterPro" id="IPR058240">
    <property type="entry name" value="rSAM_sf"/>
</dbReference>
<evidence type="ECO:0000259" key="7">
    <source>
        <dbReference type="PROSITE" id="PS51918"/>
    </source>
</evidence>
<evidence type="ECO:0000256" key="6">
    <source>
        <dbReference type="ARBA" id="ARBA00023601"/>
    </source>
</evidence>
<dbReference type="InterPro" id="IPR023885">
    <property type="entry name" value="4Fe4S-binding_SPASM_dom"/>
</dbReference>
<gene>
    <name evidence="8" type="ORF">H9Q77_14755</name>
</gene>
<evidence type="ECO:0000256" key="4">
    <source>
        <dbReference type="ARBA" id="ARBA00023004"/>
    </source>
</evidence>
<keyword evidence="5" id="KW-0411">Iron-sulfur</keyword>
<evidence type="ECO:0000313" key="8">
    <source>
        <dbReference type="EMBL" id="QNM02301.1"/>
    </source>
</evidence>
<dbReference type="SFLD" id="SFLDG01067">
    <property type="entry name" value="SPASM/twitch_domain_containing"/>
    <property type="match status" value="1"/>
</dbReference>
<dbReference type="PROSITE" id="PS51918">
    <property type="entry name" value="RADICAL_SAM"/>
    <property type="match status" value="1"/>
</dbReference>
<sequence length="371" mass="43595">MPTISVLIKPASGMCNMQCDYCFYCDEMKKRSQDSYGFMSEQTLKNVIRKTMIHAEGLISYVYQGGEPTLRGLAFFEKAVEYQRHYNKHGIRVNNALQTNGYLLDDAWCKFFKENQFLIGLSIDGTKQLHDMYRHDKNGNPTFDRIKSAADLMDQYGVDYNILTVVTQNAAYHATEIYNYYKRQGWKYQQYIACLDPLGEIRGKSSFALKPEQYGRFLVELFNLWYEDWKNGEHPYIRQFENYIGILLGYQPESCEQRGICGIQNVVEADGSVYPCDFYMLDEYRLGNFNSDRLVEIDEKRKSIAFVEQSQKSAKDCIECKFHTLCRGGCRRNREFDVAKGEYANYYCESYRFFFEQCLEKMIHIVETIKR</sequence>
<proteinExistence type="inferred from homology"/>
<dbReference type="SFLD" id="SFLDS00029">
    <property type="entry name" value="Radical_SAM"/>
    <property type="match status" value="1"/>
</dbReference>
<dbReference type="SFLD" id="SFLDF00289">
    <property type="entry name" value="anaerobic_Cys-type_sulfatase-m"/>
    <property type="match status" value="1"/>
</dbReference>
<evidence type="ECO:0000256" key="1">
    <source>
        <dbReference type="ARBA" id="ARBA00001966"/>
    </source>
</evidence>
<evidence type="ECO:0000256" key="3">
    <source>
        <dbReference type="ARBA" id="ARBA00022723"/>
    </source>
</evidence>
<accession>A0A7G9FUR9</accession>
<keyword evidence="9" id="KW-1185">Reference proteome</keyword>
<dbReference type="PANTHER" id="PTHR43273:SF3">
    <property type="entry name" value="ANAEROBIC SULFATASE-MATURATING ENZYME HOMOLOG ASLB-RELATED"/>
    <property type="match status" value="1"/>
</dbReference>
<comment type="cofactor">
    <cofactor evidence="1">
        <name>[4Fe-4S] cluster</name>
        <dbReference type="ChEBI" id="CHEBI:49883"/>
    </cofactor>
</comment>
<comment type="similarity">
    <text evidence="6">Belongs to the radical SAM superfamily. Anaerobic sulfatase-maturating enzyme family.</text>
</comment>
<dbReference type="AlphaFoldDB" id="A0A7G9FUR9"/>
<dbReference type="InterPro" id="IPR023867">
    <property type="entry name" value="Sulphatase_maturase_rSAM"/>
</dbReference>
<name>A0A7G9FUR9_9FIRM</name>
<dbReference type="GO" id="GO:0016491">
    <property type="term" value="F:oxidoreductase activity"/>
    <property type="evidence" value="ECO:0007669"/>
    <property type="project" value="InterPro"/>
</dbReference>
<keyword evidence="4" id="KW-0408">Iron</keyword>
<dbReference type="SUPFAM" id="SSF102114">
    <property type="entry name" value="Radical SAM enzymes"/>
    <property type="match status" value="1"/>
</dbReference>
<dbReference type="EMBL" id="CP060633">
    <property type="protein sequence ID" value="QNM02301.1"/>
    <property type="molecule type" value="Genomic_DNA"/>
</dbReference>
<dbReference type="SFLD" id="SFLDG01072">
    <property type="entry name" value="dehydrogenase_like"/>
    <property type="match status" value="1"/>
</dbReference>
<dbReference type="InterPro" id="IPR034485">
    <property type="entry name" value="Anaerobic_Cys-type_sulfatase-m"/>
</dbReference>
<dbReference type="GO" id="GO:0046872">
    <property type="term" value="F:metal ion binding"/>
    <property type="evidence" value="ECO:0007669"/>
    <property type="project" value="UniProtKB-KW"/>
</dbReference>
<dbReference type="NCBIfam" id="TIGR04085">
    <property type="entry name" value="rSAM_more_4Fe4S"/>
    <property type="match status" value="1"/>
</dbReference>
<dbReference type="NCBIfam" id="TIGR03942">
    <property type="entry name" value="sulfatase_rSAM"/>
    <property type="match status" value="1"/>
</dbReference>
<evidence type="ECO:0000313" key="9">
    <source>
        <dbReference type="Proteomes" id="UP000515981"/>
    </source>
</evidence>
<dbReference type="Pfam" id="PF13186">
    <property type="entry name" value="SPASM"/>
    <property type="match status" value="1"/>
</dbReference>
<dbReference type="Gene3D" id="3.20.20.70">
    <property type="entry name" value="Aldolase class I"/>
    <property type="match status" value="1"/>
</dbReference>
<dbReference type="SFLD" id="SFLDG01386">
    <property type="entry name" value="main_SPASM_domain-containing"/>
    <property type="match status" value="1"/>
</dbReference>
<dbReference type="KEGG" id="ssun:H9Q77_14755"/>
<protein>
    <submittedName>
        <fullName evidence="8">Anaerobic sulfatase maturase</fullName>
    </submittedName>
</protein>
<evidence type="ECO:0000256" key="5">
    <source>
        <dbReference type="ARBA" id="ARBA00023014"/>
    </source>
</evidence>
<organism evidence="8 9">
    <name type="scientific">Simiaoa sunii</name>
    <dbReference type="NCBI Taxonomy" id="2763672"/>
    <lineage>
        <taxon>Bacteria</taxon>
        <taxon>Bacillati</taxon>
        <taxon>Bacillota</taxon>
        <taxon>Clostridia</taxon>
        <taxon>Lachnospirales</taxon>
        <taxon>Lachnospiraceae</taxon>
        <taxon>Simiaoa</taxon>
    </lineage>
</organism>
<dbReference type="Proteomes" id="UP000515981">
    <property type="component" value="Chromosome"/>
</dbReference>
<dbReference type="GO" id="GO:0051536">
    <property type="term" value="F:iron-sulfur cluster binding"/>
    <property type="evidence" value="ECO:0007669"/>
    <property type="project" value="UniProtKB-KW"/>
</dbReference>
<keyword evidence="3" id="KW-0479">Metal-binding</keyword>
<dbReference type="InterPro" id="IPR013785">
    <property type="entry name" value="Aldolase_TIM"/>
</dbReference>
<reference evidence="8 9" key="1">
    <citation type="submission" date="2020-08" db="EMBL/GenBank/DDBJ databases">
        <authorList>
            <person name="Liu C."/>
            <person name="Sun Q."/>
        </authorList>
    </citation>
    <scope>NUCLEOTIDE SEQUENCE [LARGE SCALE GENOMIC DNA]</scope>
    <source>
        <strain evidence="8 9">NSJ-8</strain>
    </source>
</reference>
<evidence type="ECO:0000256" key="2">
    <source>
        <dbReference type="ARBA" id="ARBA00022691"/>
    </source>
</evidence>
<feature type="domain" description="Radical SAM core" evidence="7">
    <location>
        <begin position="1"/>
        <end position="227"/>
    </location>
</feature>
<dbReference type="Pfam" id="PF04055">
    <property type="entry name" value="Radical_SAM"/>
    <property type="match status" value="1"/>
</dbReference>
<dbReference type="CDD" id="cd01335">
    <property type="entry name" value="Radical_SAM"/>
    <property type="match status" value="1"/>
</dbReference>
<dbReference type="SFLD" id="SFLDG01384">
    <property type="entry name" value="thioether_bond_formation_requi"/>
    <property type="match status" value="1"/>
</dbReference>
<dbReference type="InterPro" id="IPR007197">
    <property type="entry name" value="rSAM"/>
</dbReference>
<dbReference type="PANTHER" id="PTHR43273">
    <property type="entry name" value="ANAEROBIC SULFATASE-MATURATING ENZYME HOMOLOG ASLB-RELATED"/>
    <property type="match status" value="1"/>
</dbReference>